<gene>
    <name evidence="1" type="ORF">ATO10_11582</name>
</gene>
<keyword evidence="2" id="KW-1185">Reference proteome</keyword>
<dbReference type="eggNOG" id="COG5321">
    <property type="taxonomic scope" value="Bacteria"/>
</dbReference>
<protein>
    <recommendedName>
        <fullName evidence="3">DNA repair protein MmcB-related protein</fullName>
    </recommendedName>
</protein>
<dbReference type="AlphaFoldDB" id="A0A058ZL70"/>
<comment type="caution">
    <text evidence="1">The sequence shown here is derived from an EMBL/GenBank/DDBJ whole genome shotgun (WGS) entry which is preliminary data.</text>
</comment>
<dbReference type="PATRIC" id="fig|1461693.3.peg.2348"/>
<dbReference type="SUPFAM" id="SSF52980">
    <property type="entry name" value="Restriction endonuclease-like"/>
    <property type="match status" value="1"/>
</dbReference>
<name>A0A058ZL70_9RHOB</name>
<dbReference type="InterPro" id="IPR009394">
    <property type="entry name" value="MmcB-like"/>
</dbReference>
<evidence type="ECO:0008006" key="3">
    <source>
        <dbReference type="Google" id="ProtNLM"/>
    </source>
</evidence>
<evidence type="ECO:0000313" key="1">
    <source>
        <dbReference type="EMBL" id="KCV81551.1"/>
    </source>
</evidence>
<proteinExistence type="predicted"/>
<dbReference type="InterPro" id="IPR011335">
    <property type="entry name" value="Restrct_endonuc-II-like"/>
</dbReference>
<sequence length="145" mass="16185">MTPGQTLARGVCRHLRGYNFVTIEEFVPTAGLRVDVMALGPKGEVWVIECKSSRADYHSDNKWQGYLEWCDRYFWAVDEAFPTDLLPPDSGLILADGYGAEIMRMPSEAKLAAARRKKLTQMFARHAALRLQALRDPGVGVNGIS</sequence>
<dbReference type="Proteomes" id="UP000024836">
    <property type="component" value="Unassembled WGS sequence"/>
</dbReference>
<evidence type="ECO:0000313" key="2">
    <source>
        <dbReference type="Proteomes" id="UP000024836"/>
    </source>
</evidence>
<dbReference type="STRING" id="1461693.ATO10_11582"/>
<reference evidence="1 2" key="1">
    <citation type="submission" date="2013-04" db="EMBL/GenBank/DDBJ databases">
        <title>Shimia sp. 22II-S11-Z10 Genome Sequencing.</title>
        <authorList>
            <person name="Lai Q."/>
            <person name="Li G."/>
            <person name="Shao Z."/>
        </authorList>
    </citation>
    <scope>NUCLEOTIDE SEQUENCE [LARGE SCALE GENOMIC DNA]</scope>
    <source>
        <strain evidence="2">22II-S11-Z10</strain>
    </source>
</reference>
<organism evidence="1 2">
    <name type="scientific">Actibacterium atlanticum</name>
    <dbReference type="NCBI Taxonomy" id="1461693"/>
    <lineage>
        <taxon>Bacteria</taxon>
        <taxon>Pseudomonadati</taxon>
        <taxon>Pseudomonadota</taxon>
        <taxon>Alphaproteobacteria</taxon>
        <taxon>Rhodobacterales</taxon>
        <taxon>Roseobacteraceae</taxon>
        <taxon>Actibacterium</taxon>
    </lineage>
</organism>
<accession>A0A058ZL70</accession>
<dbReference type="PIRSF" id="PIRSF031796">
    <property type="entry name" value="UPC031796"/>
    <property type="match status" value="1"/>
</dbReference>
<dbReference type="Pfam" id="PF06319">
    <property type="entry name" value="MmcB-like"/>
    <property type="match status" value="1"/>
</dbReference>
<dbReference type="EMBL" id="AQQY01000007">
    <property type="protein sequence ID" value="KCV81551.1"/>
    <property type="molecule type" value="Genomic_DNA"/>
</dbReference>